<dbReference type="Proteomes" id="UP001500282">
    <property type="component" value="Unassembled WGS sequence"/>
</dbReference>
<organism evidence="2 3">
    <name type="scientific">Streptomyces javensis</name>
    <dbReference type="NCBI Taxonomy" id="114698"/>
    <lineage>
        <taxon>Bacteria</taxon>
        <taxon>Bacillati</taxon>
        <taxon>Actinomycetota</taxon>
        <taxon>Actinomycetes</taxon>
        <taxon>Kitasatosporales</taxon>
        <taxon>Streptomycetaceae</taxon>
        <taxon>Streptomyces</taxon>
        <taxon>Streptomyces violaceusniger group</taxon>
    </lineage>
</organism>
<name>A0ABN1WM75_9ACTN</name>
<dbReference type="Gene3D" id="3.40.50.300">
    <property type="entry name" value="P-loop containing nucleotide triphosphate hydrolases"/>
    <property type="match status" value="1"/>
</dbReference>
<accession>A0ABN1WM75</accession>
<reference evidence="2 3" key="1">
    <citation type="journal article" date="2019" name="Int. J. Syst. Evol. Microbiol.">
        <title>The Global Catalogue of Microorganisms (GCM) 10K type strain sequencing project: providing services to taxonomists for standard genome sequencing and annotation.</title>
        <authorList>
            <consortium name="The Broad Institute Genomics Platform"/>
            <consortium name="The Broad Institute Genome Sequencing Center for Infectious Disease"/>
            <person name="Wu L."/>
            <person name="Ma J."/>
        </authorList>
    </citation>
    <scope>NUCLEOTIDE SEQUENCE [LARGE SCALE GENOMIC DNA]</scope>
    <source>
        <strain evidence="2 3">JCM 11448</strain>
    </source>
</reference>
<dbReference type="SMART" id="SM00382">
    <property type="entry name" value="AAA"/>
    <property type="match status" value="1"/>
</dbReference>
<evidence type="ECO:0000313" key="2">
    <source>
        <dbReference type="EMBL" id="GAA1254468.1"/>
    </source>
</evidence>
<evidence type="ECO:0000259" key="1">
    <source>
        <dbReference type="SMART" id="SM00382"/>
    </source>
</evidence>
<dbReference type="Pfam" id="PF09848">
    <property type="entry name" value="SLFN-g3_helicase"/>
    <property type="match status" value="1"/>
</dbReference>
<comment type="caution">
    <text evidence="2">The sequence shown here is derived from an EMBL/GenBank/DDBJ whole genome shotgun (WGS) entry which is preliminary data.</text>
</comment>
<dbReference type="InterPro" id="IPR003593">
    <property type="entry name" value="AAA+_ATPase"/>
</dbReference>
<proteinExistence type="predicted"/>
<dbReference type="InterPro" id="IPR027417">
    <property type="entry name" value="P-loop_NTPase"/>
</dbReference>
<evidence type="ECO:0000313" key="3">
    <source>
        <dbReference type="Proteomes" id="UP001500282"/>
    </source>
</evidence>
<sequence>MSASAGTARDLQLFRGTVAQASERIREPDFVPGCVRRFTALHGTPPGEAERLSWEHSWPAFLDALMAAGLSDLHVLLEYFLPGTGERVDALLLGRRAGEAGLTAVAIELKQWTRASWDRSRPLLLDVGDRQVTHPARQVGGYVHYLDNWISDSVGLTVRGVAVLHNAGPDLVSALRQAVAGGASAPYPIVGRQDLDASLPAREIATRLDCADLEFAPAPLIETFLQTRHRPKAKLLSRVADHIDGSDRFVLIGDQDTARLAILDAVRAERRKDRRHIVVVSGGPGTGKTAIALRMFADLARQPQMNPRLLCPSATLSRQFTRAASDAAKGMIKTFTSGLPAGLTGESVVLVDEVHRAHTYPGQRRAEFPVVLERLINRCAVTVLFLDERQIVRPTEGTTLDELQRMATRHGHSLTSIDLTTQFRCNGSQAYQRWIDTLFSRNGTPQPWTGDEYDLAVADNPRQLEAWTAAHIHNGRSARITAGFCWPWKSPERPPLLPEVSIGWKDEEGEHLWERPWNSRAANTAGDDQGVPARAFWATDPGGHQQIGCIYTAQGLEYDYGTVILGDDLVRTPSGWRGRPEASYDDALRHLPAEEYLTYALNTYRVLATRGTQGTRFYSTDPETQAYLRTLLPAAPAAP</sequence>
<keyword evidence="3" id="KW-1185">Reference proteome</keyword>
<gene>
    <name evidence="2" type="ORF">GCM10009579_10550</name>
</gene>
<dbReference type="SUPFAM" id="SSF52540">
    <property type="entry name" value="P-loop containing nucleoside triphosphate hydrolases"/>
    <property type="match status" value="1"/>
</dbReference>
<protein>
    <submittedName>
        <fullName evidence="2">DUF2075 domain-containing protein</fullName>
    </submittedName>
</protein>
<feature type="domain" description="AAA+ ATPase" evidence="1">
    <location>
        <begin position="274"/>
        <end position="423"/>
    </location>
</feature>
<dbReference type="EMBL" id="BAAAIH010000003">
    <property type="protein sequence ID" value="GAA1254468.1"/>
    <property type="molecule type" value="Genomic_DNA"/>
</dbReference>
<dbReference type="InterPro" id="IPR018647">
    <property type="entry name" value="SLFN_3-like_DNA/RNA_helicase"/>
</dbReference>